<dbReference type="RefSeq" id="WP_083000278.1">
    <property type="nucleotide sequence ID" value="NZ_AP022591.1"/>
</dbReference>
<name>A0A1X0BZW9_MYCCF</name>
<sequence>MSGAAVALALALLVAPDPRRRSIRVRGGGNRRPKRIPVAPWLVIGLLALIVVAPFGVVVAAAIAALTGEARRRRRRRQRQRTAEAAALEGALDVLVGELRIGAHPVAAFDAAAAEVDGVVALSLRTVAARARMGADVAAGLRSVAGLSALGAHWQRLAVCRQLAQSHGLAIAALMHTAHRDIVARERFSAQVNAGMAGARTTATVLAALPLLGVGLGELIGAQPLRFLFAGGQWLLVVGVTLTCLGLAWSDRITGGVVK</sequence>
<dbReference type="EMBL" id="AP022591">
    <property type="protein sequence ID" value="BBY45392.1"/>
    <property type="molecule type" value="Genomic_DNA"/>
</dbReference>
<dbReference type="PANTHER" id="PTHR35007:SF4">
    <property type="entry name" value="CONSERVED TRANSMEMBRANE PROTEIN-RELATED"/>
    <property type="match status" value="1"/>
</dbReference>
<evidence type="ECO:0000313" key="2">
    <source>
        <dbReference type="Proteomes" id="UP000466431"/>
    </source>
</evidence>
<dbReference type="KEGG" id="mcee:MCEL_36870"/>
<keyword evidence="2" id="KW-1185">Reference proteome</keyword>
<dbReference type="STRING" id="1249101.BST21_03525"/>
<dbReference type="Proteomes" id="UP000466431">
    <property type="component" value="Chromosome"/>
</dbReference>
<reference evidence="1 2" key="1">
    <citation type="journal article" date="2019" name="Emerg. Microbes Infect.">
        <title>Comprehensive subspecies identification of 175 nontuberculous mycobacteria species based on 7547 genomic profiles.</title>
        <authorList>
            <person name="Matsumoto Y."/>
            <person name="Kinjo T."/>
            <person name="Motooka D."/>
            <person name="Nabeya D."/>
            <person name="Jung N."/>
            <person name="Uechi K."/>
            <person name="Horii T."/>
            <person name="Iida T."/>
            <person name="Fujita J."/>
            <person name="Nakamura S."/>
        </authorList>
    </citation>
    <scope>NUCLEOTIDE SEQUENCE [LARGE SCALE GENOMIC DNA]</scope>
    <source>
        <strain evidence="1 2">JCM 18439</strain>
    </source>
</reference>
<dbReference type="PANTHER" id="PTHR35007">
    <property type="entry name" value="INTEGRAL MEMBRANE PROTEIN-RELATED"/>
    <property type="match status" value="1"/>
</dbReference>
<protein>
    <submittedName>
        <fullName evidence="1">Uncharacterized protein</fullName>
    </submittedName>
</protein>
<accession>A0A1X0BZW9</accession>
<evidence type="ECO:0000313" key="1">
    <source>
        <dbReference type="EMBL" id="BBY45392.1"/>
    </source>
</evidence>
<organism evidence="1 2">
    <name type="scientific">Mycolicibacterium celeriflavum</name>
    <name type="common">Mycobacterium celeriflavum</name>
    <dbReference type="NCBI Taxonomy" id="1249101"/>
    <lineage>
        <taxon>Bacteria</taxon>
        <taxon>Bacillati</taxon>
        <taxon>Actinomycetota</taxon>
        <taxon>Actinomycetes</taxon>
        <taxon>Mycobacteriales</taxon>
        <taxon>Mycobacteriaceae</taxon>
        <taxon>Mycolicibacterium</taxon>
    </lineage>
</organism>
<gene>
    <name evidence="1" type="ORF">MCEL_36870</name>
</gene>
<dbReference type="OrthoDB" id="3712305at2"/>
<dbReference type="AlphaFoldDB" id="A0A1X0BZW9"/>
<proteinExistence type="predicted"/>